<dbReference type="Proteomes" id="UP000013827">
    <property type="component" value="Unassembled WGS sequence"/>
</dbReference>
<evidence type="ECO:0008006" key="4">
    <source>
        <dbReference type="Google" id="ProtNLM"/>
    </source>
</evidence>
<reference evidence="2" key="2">
    <citation type="submission" date="2024-10" db="UniProtKB">
        <authorList>
            <consortium name="EnsemblProtists"/>
        </authorList>
    </citation>
    <scope>IDENTIFICATION</scope>
</reference>
<protein>
    <recommendedName>
        <fullName evidence="4">F5/8 type C domain-containing protein</fullName>
    </recommendedName>
</protein>
<proteinExistence type="predicted"/>
<evidence type="ECO:0000256" key="1">
    <source>
        <dbReference type="SAM" id="MobiDB-lite"/>
    </source>
</evidence>
<evidence type="ECO:0000313" key="2">
    <source>
        <dbReference type="EnsemblProtists" id="EOD21650"/>
    </source>
</evidence>
<dbReference type="KEGG" id="ehx:EMIHUDRAFT_207625"/>
<dbReference type="AlphaFoldDB" id="A0A0D3JDR5"/>
<dbReference type="PaxDb" id="2903-EOD21650"/>
<dbReference type="EnsemblProtists" id="EOD21650">
    <property type="protein sequence ID" value="EOD21650"/>
    <property type="gene ID" value="EMIHUDRAFT_207625"/>
</dbReference>
<dbReference type="RefSeq" id="XP_005774079.1">
    <property type="nucleotide sequence ID" value="XM_005774022.1"/>
</dbReference>
<keyword evidence="3" id="KW-1185">Reference proteome</keyword>
<feature type="region of interest" description="Disordered" evidence="1">
    <location>
        <begin position="324"/>
        <end position="346"/>
    </location>
</feature>
<dbReference type="HOGENOM" id="CLU_802741_0_0_1"/>
<evidence type="ECO:0000313" key="3">
    <source>
        <dbReference type="Proteomes" id="UP000013827"/>
    </source>
</evidence>
<dbReference type="GeneID" id="17267321"/>
<dbReference type="Gene3D" id="2.60.120.260">
    <property type="entry name" value="Galactose-binding domain-like"/>
    <property type="match status" value="1"/>
</dbReference>
<organism evidence="2 3">
    <name type="scientific">Emiliania huxleyi (strain CCMP1516)</name>
    <dbReference type="NCBI Taxonomy" id="280463"/>
    <lineage>
        <taxon>Eukaryota</taxon>
        <taxon>Haptista</taxon>
        <taxon>Haptophyta</taxon>
        <taxon>Prymnesiophyceae</taxon>
        <taxon>Isochrysidales</taxon>
        <taxon>Noelaerhabdaceae</taxon>
        <taxon>Emiliania</taxon>
    </lineage>
</organism>
<name>A0A0D3JDR5_EMIH1</name>
<sequence length="346" mass="37758">MIDEKPFSDVRRARFERGGKRAWLGKSVRRVDRYEATSHADKTAEVKPSNEWSQGCVGDGEPENRRLVSALECTLDDMPCTLDKDGAWEWLPALLAEHAIQPPSLVKSKVEVRREGCPSRAEARQAAARRCQPRGGAIYRMRNKRTPAPFATPPSEAPEGVQGALLTPKRVGGRGGRHASAAVVRANRVEAAWDVERAGGVGTKNAFIEIDLGQNCDLTEVLAIGEGSLAGSPWAASGYAVSPPPRHYTDLQWVTRYEVSVREAGGRAWRSLGVHRGNDDATSEVVHSLSQFKGGVRARFGRAYAPKSGNKCGCACCLRYPPRPSRTSRKAELRSAVNGPRCEECE</sequence>
<reference evidence="3" key="1">
    <citation type="journal article" date="2013" name="Nature">
        <title>Pan genome of the phytoplankton Emiliania underpins its global distribution.</title>
        <authorList>
            <person name="Read B.A."/>
            <person name="Kegel J."/>
            <person name="Klute M.J."/>
            <person name="Kuo A."/>
            <person name="Lefebvre S.C."/>
            <person name="Maumus F."/>
            <person name="Mayer C."/>
            <person name="Miller J."/>
            <person name="Monier A."/>
            <person name="Salamov A."/>
            <person name="Young J."/>
            <person name="Aguilar M."/>
            <person name="Claverie J.M."/>
            <person name="Frickenhaus S."/>
            <person name="Gonzalez K."/>
            <person name="Herman E.K."/>
            <person name="Lin Y.C."/>
            <person name="Napier J."/>
            <person name="Ogata H."/>
            <person name="Sarno A.F."/>
            <person name="Shmutz J."/>
            <person name="Schroeder D."/>
            <person name="de Vargas C."/>
            <person name="Verret F."/>
            <person name="von Dassow P."/>
            <person name="Valentin K."/>
            <person name="Van de Peer Y."/>
            <person name="Wheeler G."/>
            <person name="Dacks J.B."/>
            <person name="Delwiche C.F."/>
            <person name="Dyhrman S.T."/>
            <person name="Glockner G."/>
            <person name="John U."/>
            <person name="Richards T."/>
            <person name="Worden A.Z."/>
            <person name="Zhang X."/>
            <person name="Grigoriev I.V."/>
            <person name="Allen A.E."/>
            <person name="Bidle K."/>
            <person name="Borodovsky M."/>
            <person name="Bowler C."/>
            <person name="Brownlee C."/>
            <person name="Cock J.M."/>
            <person name="Elias M."/>
            <person name="Gladyshev V.N."/>
            <person name="Groth M."/>
            <person name="Guda C."/>
            <person name="Hadaegh A."/>
            <person name="Iglesias-Rodriguez M.D."/>
            <person name="Jenkins J."/>
            <person name="Jones B.M."/>
            <person name="Lawson T."/>
            <person name="Leese F."/>
            <person name="Lindquist E."/>
            <person name="Lobanov A."/>
            <person name="Lomsadze A."/>
            <person name="Malik S.B."/>
            <person name="Marsh M.E."/>
            <person name="Mackinder L."/>
            <person name="Mock T."/>
            <person name="Mueller-Roeber B."/>
            <person name="Pagarete A."/>
            <person name="Parker M."/>
            <person name="Probert I."/>
            <person name="Quesneville H."/>
            <person name="Raines C."/>
            <person name="Rensing S.A."/>
            <person name="Riano-Pachon D.M."/>
            <person name="Richier S."/>
            <person name="Rokitta S."/>
            <person name="Shiraiwa Y."/>
            <person name="Soanes D.M."/>
            <person name="van der Giezen M."/>
            <person name="Wahlund T.M."/>
            <person name="Williams B."/>
            <person name="Wilson W."/>
            <person name="Wolfe G."/>
            <person name="Wurch L.L."/>
        </authorList>
    </citation>
    <scope>NUCLEOTIDE SEQUENCE</scope>
</reference>
<accession>A0A0D3JDR5</accession>